<dbReference type="EMBL" id="AP025516">
    <property type="protein sequence ID" value="BDD86573.1"/>
    <property type="molecule type" value="Genomic_DNA"/>
</dbReference>
<dbReference type="PANTHER" id="PTHR43364">
    <property type="entry name" value="NADH-SPECIFIC METHYLGLYOXAL REDUCTASE-RELATED"/>
    <property type="match status" value="1"/>
</dbReference>
<dbReference type="SUPFAM" id="SSF51430">
    <property type="entry name" value="NAD(P)-linked oxidoreductase"/>
    <property type="match status" value="1"/>
</dbReference>
<evidence type="ECO:0000256" key="1">
    <source>
        <dbReference type="ARBA" id="ARBA00023002"/>
    </source>
</evidence>
<dbReference type="InterPro" id="IPR023210">
    <property type="entry name" value="NADP_OxRdtase_dom"/>
</dbReference>
<feature type="domain" description="NADP-dependent oxidoreductase" evidence="2">
    <location>
        <begin position="16"/>
        <end position="326"/>
    </location>
</feature>
<dbReference type="CDD" id="cd19149">
    <property type="entry name" value="AKR_AKR11B2"/>
    <property type="match status" value="1"/>
</dbReference>
<gene>
    <name evidence="3" type="ORF">DPPLL_09380</name>
</gene>
<sequence length="334" mass="36910">MKYRTLGWSGIEASVVGFGAWAIGGWMWGGADEKAAIEAIHAAIDCGMNLIDTAPMYGFGRSEELVGKAIRDRRDQVVLATKCGLIWHEKRGDFFFASDEHHPSGDGPEQIYRCLAPSVIRYEVEQSLRRLQTDHIDLYQTHWQETTTPIAETMETLLDLQKEGKIRAIGCCNAEPGQLDAYRAAGHLDSDQELFSLLDRQREQSNLAYAARHGLALLAYSPLAQGLLSGRIDPRHHFAAGDQRSRKPRFSSENRQRVSNLLTCFQPIVERHRITLSQLAIAWTVSRPGCSHALVGARTAEQVRENAVGGAVTLSDADLALIDKALAVHGVDIV</sequence>
<accession>A0ABM7W6P8</accession>
<dbReference type="Gene3D" id="3.20.20.100">
    <property type="entry name" value="NADP-dependent oxidoreductase domain"/>
    <property type="match status" value="1"/>
</dbReference>
<evidence type="ECO:0000313" key="4">
    <source>
        <dbReference type="Proteomes" id="UP000830055"/>
    </source>
</evidence>
<keyword evidence="4" id="KW-1185">Reference proteome</keyword>
<dbReference type="InterPro" id="IPR050523">
    <property type="entry name" value="AKR_Detox_Biosynth"/>
</dbReference>
<organism evidence="3 4">
    <name type="scientific">Desulfofustis limnaeus</name>
    <dbReference type="NCBI Taxonomy" id="2740163"/>
    <lineage>
        <taxon>Bacteria</taxon>
        <taxon>Pseudomonadati</taxon>
        <taxon>Thermodesulfobacteriota</taxon>
        <taxon>Desulfobulbia</taxon>
        <taxon>Desulfobulbales</taxon>
        <taxon>Desulfocapsaceae</taxon>
        <taxon>Desulfofustis</taxon>
    </lineage>
</organism>
<dbReference type="RefSeq" id="WP_284153654.1">
    <property type="nucleotide sequence ID" value="NZ_AP025516.1"/>
</dbReference>
<protein>
    <submittedName>
        <fullName evidence="3">Aldo/keto reductase</fullName>
    </submittedName>
</protein>
<keyword evidence="1" id="KW-0560">Oxidoreductase</keyword>
<reference evidence="3 4" key="1">
    <citation type="submission" date="2022-01" db="EMBL/GenBank/DDBJ databases">
        <title>Desulfofustis limnae sp. nov., a novel mesophilic sulfate-reducing bacterium isolated from marsh soil.</title>
        <authorList>
            <person name="Watanabe M."/>
            <person name="Takahashi A."/>
            <person name="Kojima H."/>
            <person name="Fukui M."/>
        </authorList>
    </citation>
    <scope>NUCLEOTIDE SEQUENCE [LARGE SCALE GENOMIC DNA]</scope>
    <source>
        <strain evidence="3 4">PPLL</strain>
    </source>
</reference>
<evidence type="ECO:0000313" key="3">
    <source>
        <dbReference type="EMBL" id="BDD86573.1"/>
    </source>
</evidence>
<dbReference type="PANTHER" id="PTHR43364:SF4">
    <property type="entry name" value="NAD(P)-LINKED OXIDOREDUCTASE SUPERFAMILY PROTEIN"/>
    <property type="match status" value="1"/>
</dbReference>
<proteinExistence type="predicted"/>
<dbReference type="InterPro" id="IPR036812">
    <property type="entry name" value="NAD(P)_OxRdtase_dom_sf"/>
</dbReference>
<dbReference type="Pfam" id="PF00248">
    <property type="entry name" value="Aldo_ket_red"/>
    <property type="match status" value="1"/>
</dbReference>
<dbReference type="Proteomes" id="UP000830055">
    <property type="component" value="Chromosome"/>
</dbReference>
<evidence type="ECO:0000259" key="2">
    <source>
        <dbReference type="Pfam" id="PF00248"/>
    </source>
</evidence>
<name>A0ABM7W6P8_9BACT</name>